<proteinExistence type="predicted"/>
<dbReference type="AlphaFoldDB" id="L7W621"/>
<dbReference type="PROSITE" id="PS51257">
    <property type="entry name" value="PROKAR_LIPOPROTEIN"/>
    <property type="match status" value="1"/>
</dbReference>
<evidence type="ECO:0000313" key="2">
    <source>
        <dbReference type="Proteomes" id="UP000011173"/>
    </source>
</evidence>
<dbReference type="Pfam" id="PF16250">
    <property type="entry name" value="DUF4907"/>
    <property type="match status" value="1"/>
</dbReference>
<reference evidence="1 2" key="1">
    <citation type="journal article" date="2013" name="Genome Biol. Evol.">
        <title>Genomic makeup of the marine flavobacterium Nonlabens (Donghaeana) dokdonensis DSW-6 and identification of a novel class of rhodopsins.</title>
        <authorList>
            <person name="Kwon S.K."/>
            <person name="Kim B.K."/>
            <person name="Song J.Y."/>
            <person name="Kwak M.J."/>
            <person name="Lee C.H."/>
            <person name="Yoon J.H."/>
            <person name="Oh T.K."/>
            <person name="Kim J.F."/>
        </authorList>
    </citation>
    <scope>NUCLEOTIDE SEQUENCE [LARGE SCALE GENOMIC DNA]</scope>
    <source>
        <strain evidence="2">DSM 17205 / KCTC 12402 / DSW-6</strain>
    </source>
</reference>
<dbReference type="Proteomes" id="UP000011173">
    <property type="component" value="Chromosome"/>
</dbReference>
<dbReference type="RefSeq" id="WP_015361062.1">
    <property type="nucleotide sequence ID" value="NC_020156.1"/>
</dbReference>
<sequence length="120" mass="13721">MLSKNKFIYKPLIVCMLLFISGCRNNDVRKDVIKKDEEKISVYQYNIIGGENSFGFQIIFNNSVVIEQKHIPAINGASAFKSEEDATMVAELMIYKLNNKIFPPSVTVHELDSLNIKYEN</sequence>
<dbReference type="InterPro" id="IPR032593">
    <property type="entry name" value="DUF4907"/>
</dbReference>
<organism evidence="1 2">
    <name type="scientific">Nonlabens dokdonensis (strain DSM 17205 / KCTC 12402 / DSW-6)</name>
    <name type="common">Donghaeana dokdonensis</name>
    <dbReference type="NCBI Taxonomy" id="592029"/>
    <lineage>
        <taxon>Bacteria</taxon>
        <taxon>Pseudomonadati</taxon>
        <taxon>Bacteroidota</taxon>
        <taxon>Flavobacteriia</taxon>
        <taxon>Flavobacteriales</taxon>
        <taxon>Flavobacteriaceae</taxon>
        <taxon>Nonlabens</taxon>
    </lineage>
</organism>
<name>L7W621_NONDD</name>
<gene>
    <name evidence="1" type="ordered locus">DDD_0437</name>
</gene>
<dbReference type="STRING" id="592029.DDD_0437"/>
<evidence type="ECO:0000313" key="1">
    <source>
        <dbReference type="EMBL" id="AGC75564.1"/>
    </source>
</evidence>
<evidence type="ECO:0008006" key="3">
    <source>
        <dbReference type="Google" id="ProtNLM"/>
    </source>
</evidence>
<dbReference type="EMBL" id="CP001397">
    <property type="protein sequence ID" value="AGC75564.1"/>
    <property type="molecule type" value="Genomic_DNA"/>
</dbReference>
<accession>L7W621</accession>
<dbReference type="OrthoDB" id="674043at2"/>
<protein>
    <recommendedName>
        <fullName evidence="3">DUF4907 domain-containing protein</fullName>
    </recommendedName>
</protein>
<dbReference type="HOGENOM" id="CLU_2047255_0_0_10"/>
<dbReference type="KEGG" id="ndo:DDD_0437"/>